<dbReference type="SUPFAM" id="SSF53822">
    <property type="entry name" value="Periplasmic binding protein-like I"/>
    <property type="match status" value="1"/>
</dbReference>
<name>A0ABW8MDN5_9BURK</name>
<dbReference type="CDD" id="cd01392">
    <property type="entry name" value="HTH_LacI"/>
    <property type="match status" value="1"/>
</dbReference>
<gene>
    <name evidence="5" type="ORF">ABH943_001801</name>
</gene>
<comment type="caution">
    <text evidence="5">The sequence shown here is derived from an EMBL/GenBank/DDBJ whole genome shotgun (WGS) entry which is preliminary data.</text>
</comment>
<evidence type="ECO:0000256" key="1">
    <source>
        <dbReference type="ARBA" id="ARBA00023015"/>
    </source>
</evidence>
<dbReference type="SMART" id="SM00354">
    <property type="entry name" value="HTH_LACI"/>
    <property type="match status" value="1"/>
</dbReference>
<evidence type="ECO:0000313" key="5">
    <source>
        <dbReference type="EMBL" id="MFK4441786.1"/>
    </source>
</evidence>
<dbReference type="Pfam" id="PF13377">
    <property type="entry name" value="Peripla_BP_3"/>
    <property type="match status" value="1"/>
</dbReference>
<protein>
    <submittedName>
        <fullName evidence="5">LacI family gluconate utilization system Gnt-I transcriptional repressor</fullName>
    </submittedName>
</protein>
<dbReference type="InterPro" id="IPR028082">
    <property type="entry name" value="Peripla_BP_I"/>
</dbReference>
<accession>A0ABW8MDN5</accession>
<dbReference type="InterPro" id="IPR046335">
    <property type="entry name" value="LacI/GalR-like_sensor"/>
</dbReference>
<dbReference type="PANTHER" id="PTHR30146:SF33">
    <property type="entry name" value="TRANSCRIPTIONAL REGULATOR"/>
    <property type="match status" value="1"/>
</dbReference>
<keyword evidence="6" id="KW-1185">Reference proteome</keyword>
<reference evidence="5 6" key="2">
    <citation type="submission" date="2024-11" db="EMBL/GenBank/DDBJ databases">
        <title>Using genomics to understand microbial adaptation to soil warming.</title>
        <authorList>
            <person name="Deangelis K.M. PhD."/>
        </authorList>
    </citation>
    <scope>NUCLEOTIDE SEQUENCE [LARGE SCALE GENOMIC DNA]</scope>
    <source>
        <strain evidence="5 6">GAS97</strain>
    </source>
</reference>
<dbReference type="Gene3D" id="1.10.260.40">
    <property type="entry name" value="lambda repressor-like DNA-binding domains"/>
    <property type="match status" value="1"/>
</dbReference>
<dbReference type="PROSITE" id="PS00356">
    <property type="entry name" value="HTH_LACI_1"/>
    <property type="match status" value="1"/>
</dbReference>
<evidence type="ECO:0000259" key="4">
    <source>
        <dbReference type="PROSITE" id="PS50932"/>
    </source>
</evidence>
<keyword evidence="1" id="KW-0805">Transcription regulation</keyword>
<sequence>MTKPKTDSTAGIAGIFEDVALPAAADRTTSRRARKNTGRVTLSDLAALTGVTKVTVSRALNTPELVSVSTLERVRAAVQQTGYTPDLVAGSLASNRSRLIVALIPAMAGSVFQETVEALTTELAANGYQLLIGQSGYDESREDALIDAILGRRPAGIVLTGVVHSRDARQKLRESGIPVVETWDITREPIDMLVGFSHEKVGKAAALHLLAQGVTRAAVITPGDRRAQVRTQAFVKAFAKGSSIEIPVITIPSPANLGDGRRGLARLLDEYAAMEAVFCGADILALGALIEARARGLDIPGRLRVIGYGDMNFAKDTDPPLTTIRIDGTRIGKLAASLLVERIRDGEVDRRVVDVGFKLIERETS</sequence>
<dbReference type="RefSeq" id="WP_404605771.1">
    <property type="nucleotide sequence ID" value="NZ_JBIYDN010000004.1"/>
</dbReference>
<dbReference type="Proteomes" id="UP001620514">
    <property type="component" value="Unassembled WGS sequence"/>
</dbReference>
<dbReference type="PROSITE" id="PS50932">
    <property type="entry name" value="HTH_LACI_2"/>
    <property type="match status" value="1"/>
</dbReference>
<dbReference type="InterPro" id="IPR000843">
    <property type="entry name" value="HTH_LacI"/>
</dbReference>
<dbReference type="Pfam" id="PF00356">
    <property type="entry name" value="LacI"/>
    <property type="match status" value="1"/>
</dbReference>
<feature type="domain" description="HTH lacI-type" evidence="4">
    <location>
        <begin position="40"/>
        <end position="94"/>
    </location>
</feature>
<organism evidence="5 6">
    <name type="scientific">Caballeronia udeis</name>
    <dbReference type="NCBI Taxonomy" id="1232866"/>
    <lineage>
        <taxon>Bacteria</taxon>
        <taxon>Pseudomonadati</taxon>
        <taxon>Pseudomonadota</taxon>
        <taxon>Betaproteobacteria</taxon>
        <taxon>Burkholderiales</taxon>
        <taxon>Burkholderiaceae</taxon>
        <taxon>Caballeronia</taxon>
    </lineage>
</organism>
<evidence type="ECO:0000256" key="3">
    <source>
        <dbReference type="ARBA" id="ARBA00023163"/>
    </source>
</evidence>
<evidence type="ECO:0000313" key="6">
    <source>
        <dbReference type="Proteomes" id="UP001620514"/>
    </source>
</evidence>
<keyword evidence="2" id="KW-0238">DNA-binding</keyword>
<reference evidence="5 6" key="1">
    <citation type="submission" date="2024-10" db="EMBL/GenBank/DDBJ databases">
        <authorList>
            <person name="Deangelis K."/>
            <person name="Huntemann M."/>
            <person name="Clum A."/>
            <person name="Wang J."/>
            <person name="Palaniappan K."/>
            <person name="Ritter S."/>
            <person name="Chen I.-M."/>
            <person name="Stamatis D."/>
            <person name="Reddy T."/>
            <person name="O'Malley R."/>
            <person name="Daum C."/>
            <person name="Ng V."/>
            <person name="Ivanova N."/>
            <person name="Kyrpides N."/>
            <person name="Woyke T."/>
        </authorList>
    </citation>
    <scope>NUCLEOTIDE SEQUENCE [LARGE SCALE GENOMIC DNA]</scope>
    <source>
        <strain evidence="5 6">GAS97</strain>
    </source>
</reference>
<keyword evidence="3" id="KW-0804">Transcription</keyword>
<dbReference type="EMBL" id="JBIYDN010000004">
    <property type="protein sequence ID" value="MFK4441786.1"/>
    <property type="molecule type" value="Genomic_DNA"/>
</dbReference>
<dbReference type="Gene3D" id="3.40.50.2300">
    <property type="match status" value="2"/>
</dbReference>
<evidence type="ECO:0000256" key="2">
    <source>
        <dbReference type="ARBA" id="ARBA00023125"/>
    </source>
</evidence>
<dbReference type="CDD" id="cd01575">
    <property type="entry name" value="PBP1_GntR"/>
    <property type="match status" value="1"/>
</dbReference>
<dbReference type="SUPFAM" id="SSF47413">
    <property type="entry name" value="lambda repressor-like DNA-binding domains"/>
    <property type="match status" value="1"/>
</dbReference>
<dbReference type="PANTHER" id="PTHR30146">
    <property type="entry name" value="LACI-RELATED TRANSCRIPTIONAL REPRESSOR"/>
    <property type="match status" value="1"/>
</dbReference>
<proteinExistence type="predicted"/>
<dbReference type="InterPro" id="IPR010982">
    <property type="entry name" value="Lambda_DNA-bd_dom_sf"/>
</dbReference>